<accession>A0A2P2QCC1</accession>
<dbReference type="AlphaFoldDB" id="A0A2P2QCC1"/>
<evidence type="ECO:0000313" key="1">
    <source>
        <dbReference type="EMBL" id="MBX64579.1"/>
    </source>
</evidence>
<sequence length="35" mass="3713">MVDFMSTANLLQPFSLCLGLRLAIVDVESRGSTAG</sequence>
<dbReference type="EMBL" id="GGEC01084095">
    <property type="protein sequence ID" value="MBX64579.1"/>
    <property type="molecule type" value="Transcribed_RNA"/>
</dbReference>
<protein>
    <submittedName>
        <fullName evidence="1">Uncharacterized protein</fullName>
    </submittedName>
</protein>
<proteinExistence type="predicted"/>
<organism evidence="1">
    <name type="scientific">Rhizophora mucronata</name>
    <name type="common">Asiatic mangrove</name>
    <dbReference type="NCBI Taxonomy" id="61149"/>
    <lineage>
        <taxon>Eukaryota</taxon>
        <taxon>Viridiplantae</taxon>
        <taxon>Streptophyta</taxon>
        <taxon>Embryophyta</taxon>
        <taxon>Tracheophyta</taxon>
        <taxon>Spermatophyta</taxon>
        <taxon>Magnoliopsida</taxon>
        <taxon>eudicotyledons</taxon>
        <taxon>Gunneridae</taxon>
        <taxon>Pentapetalae</taxon>
        <taxon>rosids</taxon>
        <taxon>fabids</taxon>
        <taxon>Malpighiales</taxon>
        <taxon>Rhizophoraceae</taxon>
        <taxon>Rhizophora</taxon>
    </lineage>
</organism>
<reference evidence="1" key="1">
    <citation type="submission" date="2018-02" db="EMBL/GenBank/DDBJ databases">
        <title>Rhizophora mucronata_Transcriptome.</title>
        <authorList>
            <person name="Meera S.P."/>
            <person name="Sreeshan A."/>
            <person name="Augustine A."/>
        </authorList>
    </citation>
    <scope>NUCLEOTIDE SEQUENCE</scope>
    <source>
        <tissue evidence="1">Leaf</tissue>
    </source>
</reference>
<name>A0A2P2QCC1_RHIMU</name>